<dbReference type="OrthoDB" id="4349822at2759"/>
<organism evidence="1 2">
    <name type="scientific">Erysiphe pulchra</name>
    <dbReference type="NCBI Taxonomy" id="225359"/>
    <lineage>
        <taxon>Eukaryota</taxon>
        <taxon>Fungi</taxon>
        <taxon>Dikarya</taxon>
        <taxon>Ascomycota</taxon>
        <taxon>Pezizomycotina</taxon>
        <taxon>Leotiomycetes</taxon>
        <taxon>Erysiphales</taxon>
        <taxon>Erysiphaceae</taxon>
        <taxon>Erysiphe</taxon>
    </lineage>
</organism>
<comment type="caution">
    <text evidence="1">The sequence shown here is derived from an EMBL/GenBank/DDBJ whole genome shotgun (WGS) entry which is preliminary data.</text>
</comment>
<evidence type="ECO:0008006" key="3">
    <source>
        <dbReference type="Google" id="ProtNLM"/>
    </source>
</evidence>
<dbReference type="Proteomes" id="UP000237438">
    <property type="component" value="Unassembled WGS sequence"/>
</dbReference>
<dbReference type="GO" id="GO:0003676">
    <property type="term" value="F:nucleic acid binding"/>
    <property type="evidence" value="ECO:0007669"/>
    <property type="project" value="InterPro"/>
</dbReference>
<dbReference type="AlphaFoldDB" id="A0A2S4PRD6"/>
<evidence type="ECO:0000313" key="2">
    <source>
        <dbReference type="Proteomes" id="UP000237438"/>
    </source>
</evidence>
<dbReference type="STRING" id="225359.A0A2S4PRD6"/>
<dbReference type="Gene3D" id="3.30.420.10">
    <property type="entry name" value="Ribonuclease H-like superfamily/Ribonuclease H"/>
    <property type="match status" value="1"/>
</dbReference>
<accession>A0A2S4PRD6</accession>
<name>A0A2S4PRD6_9PEZI</name>
<evidence type="ECO:0000313" key="1">
    <source>
        <dbReference type="EMBL" id="POS84576.1"/>
    </source>
</evidence>
<proteinExistence type="predicted"/>
<keyword evidence="2" id="KW-1185">Reference proteome</keyword>
<dbReference type="InterPro" id="IPR036397">
    <property type="entry name" value="RNaseH_sf"/>
</dbReference>
<dbReference type="EMBL" id="PEDP01000951">
    <property type="protein sequence ID" value="POS84576.1"/>
    <property type="molecule type" value="Genomic_DNA"/>
</dbReference>
<sequence>MNSSQISPSTSQKKHLSRDQSLLIYGLRDAGKSHDEIASQLKISLCQVGHALRRGKVTPRKRNGRLPIFSSDDVDEIENFVRSSLMNRKMTYLELATGPFRYLGVSERIIQSELRKRGYRRHPAHKKPPVSEQTKTIRKEWAEAHVYWTVESWISILWTDETETWVKDSEHSGEWITRKNTTSTVLVKQ</sequence>
<gene>
    <name evidence="1" type="ORF">EPUL_002798</name>
</gene>
<protein>
    <recommendedName>
        <fullName evidence="3">Transposase Tc1-like domain-containing protein</fullName>
    </recommendedName>
</protein>
<reference evidence="1 2" key="1">
    <citation type="submission" date="2017-10" db="EMBL/GenBank/DDBJ databases">
        <title>Development of genomic resources for the powdery mildew, Erysiphe pulchra.</title>
        <authorList>
            <person name="Wadl P.A."/>
            <person name="Mack B.M."/>
            <person name="Moore G."/>
            <person name="Beltz S.B."/>
        </authorList>
    </citation>
    <scope>NUCLEOTIDE SEQUENCE [LARGE SCALE GENOMIC DNA]</scope>
    <source>
        <strain evidence="1">Cflorida</strain>
    </source>
</reference>